<dbReference type="SUPFAM" id="SSF55729">
    <property type="entry name" value="Acyl-CoA N-acyltransferases (Nat)"/>
    <property type="match status" value="1"/>
</dbReference>
<dbReference type="EMBL" id="CP022163">
    <property type="protein sequence ID" value="ATB28447.1"/>
    <property type="molecule type" value="Genomic_DNA"/>
</dbReference>
<reference evidence="1 2" key="1">
    <citation type="submission" date="2017-06" db="EMBL/GenBank/DDBJ databases">
        <authorList>
            <person name="Kim H.J."/>
            <person name="Triplett B.A."/>
        </authorList>
    </citation>
    <scope>NUCLEOTIDE SEQUENCE [LARGE SCALE GENOMIC DNA]</scope>
    <source>
        <strain evidence="1 2">DSM 14713</strain>
    </source>
</reference>
<dbReference type="Proteomes" id="UP000217289">
    <property type="component" value="Chromosome"/>
</dbReference>
<dbReference type="RefSeq" id="WP_095977126.1">
    <property type="nucleotide sequence ID" value="NZ_CP022163.1"/>
</dbReference>
<protein>
    <recommendedName>
        <fullName evidence="3">GNAT family N-acetyltransferase</fullName>
    </recommendedName>
</protein>
<sequence length="284" mass="31485">MYDLRKLDLSEASLLDDHRLLREVFPAATHITPAYLSWQYVLNPVGQAVGFNAFAGQTLAAHYVTLPVRARVDGRLERGVLSLNTATHPDHQGKKLFTRLAEATYEEAAAQGYSFVIGVANANSTPGFTRKLGFQLLAPLEARLGVGPLPPLDETFTPGFEVSWDLTTLAWRLGNPSRAYRVRMHGPSSQVEASTGRYGIQALLGEFPSALCPARGDGALPVLNPVRLWLGLEPGRRFSRSLYQTLPERLRPSPLNLIYRDLTGKRPSLDVTRLRFRALDFDAY</sequence>
<gene>
    <name evidence="1" type="ORF">MEBOL_001894</name>
</gene>
<dbReference type="Pfam" id="PF13527">
    <property type="entry name" value="Acetyltransf_9"/>
    <property type="match status" value="1"/>
</dbReference>
<accession>A0A250IBD4</accession>
<dbReference type="AlphaFoldDB" id="A0A250IBD4"/>
<name>A0A250IBD4_9BACT</name>
<keyword evidence="2" id="KW-1185">Reference proteome</keyword>
<dbReference type="OrthoDB" id="5422175at2"/>
<evidence type="ECO:0008006" key="3">
    <source>
        <dbReference type="Google" id="ProtNLM"/>
    </source>
</evidence>
<organism evidence="1 2">
    <name type="scientific">Melittangium boletus DSM 14713</name>
    <dbReference type="NCBI Taxonomy" id="1294270"/>
    <lineage>
        <taxon>Bacteria</taxon>
        <taxon>Pseudomonadati</taxon>
        <taxon>Myxococcota</taxon>
        <taxon>Myxococcia</taxon>
        <taxon>Myxococcales</taxon>
        <taxon>Cystobacterineae</taxon>
        <taxon>Archangiaceae</taxon>
        <taxon>Melittangium</taxon>
    </lineage>
</organism>
<evidence type="ECO:0000313" key="2">
    <source>
        <dbReference type="Proteomes" id="UP000217289"/>
    </source>
</evidence>
<dbReference type="Gene3D" id="3.40.630.30">
    <property type="match status" value="1"/>
</dbReference>
<dbReference type="KEGG" id="mbd:MEBOL_001894"/>
<proteinExistence type="predicted"/>
<evidence type="ECO:0000313" key="1">
    <source>
        <dbReference type="EMBL" id="ATB28447.1"/>
    </source>
</evidence>
<dbReference type="InterPro" id="IPR016181">
    <property type="entry name" value="Acyl_CoA_acyltransferase"/>
</dbReference>